<organism evidence="2 3">
    <name type="scientific">Zygotorulaspora mrakii</name>
    <name type="common">Zygosaccharomyces mrakii</name>
    <dbReference type="NCBI Taxonomy" id="42260"/>
    <lineage>
        <taxon>Eukaryota</taxon>
        <taxon>Fungi</taxon>
        <taxon>Dikarya</taxon>
        <taxon>Ascomycota</taxon>
        <taxon>Saccharomycotina</taxon>
        <taxon>Saccharomycetes</taxon>
        <taxon>Saccharomycetales</taxon>
        <taxon>Saccharomycetaceae</taxon>
        <taxon>Zygotorulaspora</taxon>
    </lineage>
</organism>
<evidence type="ECO:0000256" key="1">
    <source>
        <dbReference type="SAM" id="MobiDB-lite"/>
    </source>
</evidence>
<dbReference type="GO" id="GO:0003677">
    <property type="term" value="F:DNA binding"/>
    <property type="evidence" value="ECO:0007669"/>
    <property type="project" value="TreeGrafter"/>
</dbReference>
<dbReference type="InterPro" id="IPR018608">
    <property type="entry name" value="Gti1/Pac2"/>
</dbReference>
<gene>
    <name evidence="2" type="ORF">HG535_0F02760</name>
</gene>
<evidence type="ECO:0000313" key="3">
    <source>
        <dbReference type="Proteomes" id="UP000509704"/>
    </source>
</evidence>
<keyword evidence="3" id="KW-1185">Reference proteome</keyword>
<dbReference type="OrthoDB" id="5572844at2759"/>
<feature type="compositionally biased region" description="Low complexity" evidence="1">
    <location>
        <begin position="265"/>
        <end position="281"/>
    </location>
</feature>
<dbReference type="GeneID" id="59237524"/>
<feature type="region of interest" description="Disordered" evidence="1">
    <location>
        <begin position="591"/>
        <end position="611"/>
    </location>
</feature>
<accession>A0A7H9B511</accession>
<feature type="compositionally biased region" description="Low complexity" evidence="1">
    <location>
        <begin position="424"/>
        <end position="440"/>
    </location>
</feature>
<feature type="compositionally biased region" description="Low complexity" evidence="1">
    <location>
        <begin position="92"/>
        <end position="116"/>
    </location>
</feature>
<dbReference type="EMBL" id="CP058609">
    <property type="protein sequence ID" value="QLG73765.1"/>
    <property type="molecule type" value="Genomic_DNA"/>
</dbReference>
<reference evidence="2 3" key="1">
    <citation type="submission" date="2020-07" db="EMBL/GenBank/DDBJ databases">
        <title>The yeast mating-type switching endonuclease HO is a domesticated member of an unorthodox homing genetic element family.</title>
        <authorList>
            <person name="Coughlan A.Y."/>
            <person name="Lombardi L."/>
            <person name="Braun-Galleani S."/>
            <person name="Martos A.R."/>
            <person name="Galeote V."/>
            <person name="Bigey F."/>
            <person name="Dequin S."/>
            <person name="Byrne K.P."/>
            <person name="Wolfe K.H."/>
        </authorList>
    </citation>
    <scope>NUCLEOTIDE SEQUENCE [LARGE SCALE GENOMIC DNA]</scope>
    <source>
        <strain evidence="2 3">NRRL Y-6702</strain>
    </source>
</reference>
<dbReference type="PANTHER" id="PTHR28027:SF2">
    <property type="entry name" value="TRANSCRIPTIONAL REGULATOR MIT1"/>
    <property type="match status" value="1"/>
</dbReference>
<protein>
    <submittedName>
        <fullName evidence="2">Uncharacterized protein</fullName>
    </submittedName>
</protein>
<feature type="compositionally biased region" description="Polar residues" evidence="1">
    <location>
        <begin position="599"/>
        <end position="608"/>
    </location>
</feature>
<feature type="compositionally biased region" description="Low complexity" evidence="1">
    <location>
        <begin position="355"/>
        <end position="375"/>
    </location>
</feature>
<feature type="region of interest" description="Disordered" evidence="1">
    <location>
        <begin position="130"/>
        <end position="167"/>
    </location>
</feature>
<feature type="compositionally biased region" description="Low complexity" evidence="1">
    <location>
        <begin position="131"/>
        <end position="167"/>
    </location>
</feature>
<feature type="region of interest" description="Disordered" evidence="1">
    <location>
        <begin position="90"/>
        <end position="116"/>
    </location>
</feature>
<feature type="region of interest" description="Disordered" evidence="1">
    <location>
        <begin position="351"/>
        <end position="450"/>
    </location>
</feature>
<feature type="compositionally biased region" description="Low complexity" evidence="1">
    <location>
        <begin position="390"/>
        <end position="409"/>
    </location>
</feature>
<dbReference type="Pfam" id="PF09729">
    <property type="entry name" value="Gti1_Pac2"/>
    <property type="match status" value="1"/>
</dbReference>
<evidence type="ECO:0000313" key="2">
    <source>
        <dbReference type="EMBL" id="QLG73765.1"/>
    </source>
</evidence>
<feature type="region of interest" description="Disordered" evidence="1">
    <location>
        <begin position="265"/>
        <end position="284"/>
    </location>
</feature>
<dbReference type="PANTHER" id="PTHR28027">
    <property type="entry name" value="TRANSCRIPTIONAL REGULATOR MIT1"/>
    <property type="match status" value="1"/>
</dbReference>
<name>A0A7H9B511_ZYGMR</name>
<dbReference type="RefSeq" id="XP_037145491.1">
    <property type="nucleotide sequence ID" value="XM_037289596.1"/>
</dbReference>
<proteinExistence type="predicted"/>
<dbReference type="AlphaFoldDB" id="A0A7H9B511"/>
<dbReference type="KEGG" id="zmk:HG535_0F02760"/>
<dbReference type="Proteomes" id="UP000509704">
    <property type="component" value="Chromosome 6"/>
</dbReference>
<sequence>MDIEPTFKGYIEDENDALLILQATLDGSLKHIPRRPYEIERPYLITSGSIFIFIEEVSGIKRWTDGVSWSPSRISGKFLIYRELDKSIGHQPSSLNSNSNSSLKKTESSESPTLSLTPRIKLPPILATPVSTGSSFSSNVSPKSSSPPTIAAATTSSSSSSSPTQSATKMIGYISGGNSNGKYTGFIKKTMSVKLRNSQKNSIETLHMVSYYNLDDLSKNSLVRPSNSDFFKKIRPCRELSIAMENTALGNSNKSLSTFQMSLNSNNSSNNNINKTNNSNSPLFPAQKLKVNAINKNNIEYLTSTSNSNAVNSNTAGSTISVDYNATRQQNDPQSLPFVKNRSFHSIFQNDENIPTSLPTPNSNSNSNLNPSNPNETHFQRIGPASKPLTYQPNNTPQQPQAGAPPTYYDSGNQSHSYYQPIDSNPSSNLNSISNSNSNPNPNPNLHGNSVQFYPINARLPYYQTASKIVPYSNTTTAGNNNYQIQGLSNNTNVNITGLANGNELGMMVSPSLAHSYANFSNYTSQPTSLPNINYHQPPQIQQQAIHQQQSMPFYQHHMALHPLPVQTHTYSQPHPIGPSPSLQFSSPSMNASPFLRHPTSTGNSSAIYNHASAGGNTKPFLMSINSSGKSIESPNTVLPQ</sequence>